<name>A0AAD0GSV8_9PSED</name>
<accession>A0AAD0GSV8</accession>
<dbReference type="Proteomes" id="UP000236903">
    <property type="component" value="Chromosome"/>
</dbReference>
<evidence type="ECO:0000313" key="1">
    <source>
        <dbReference type="EMBL" id="AVB22673.1"/>
    </source>
</evidence>
<protein>
    <submittedName>
        <fullName evidence="1">Uncharacterized protein</fullName>
    </submittedName>
</protein>
<dbReference type="EMBL" id="CP026562">
    <property type="protein sequence ID" value="AVB22673.1"/>
    <property type="molecule type" value="Genomic_DNA"/>
</dbReference>
<sequence length="75" mass="7991">MVVFQIDTGPKAAHQGCGGKISSKLYNASRSRAVAAFRILWTLHTIAHAGDDLQAFIAVVGVLKNGVLNEIESQV</sequence>
<gene>
    <name evidence="1" type="ORF">BKM03_28215</name>
</gene>
<proteinExistence type="predicted"/>
<dbReference type="AlphaFoldDB" id="A0AAD0GSV8"/>
<evidence type="ECO:0000313" key="2">
    <source>
        <dbReference type="Proteomes" id="UP000236903"/>
    </source>
</evidence>
<dbReference type="KEGG" id="pavl:BKM03_28215"/>
<reference evidence="1 2" key="1">
    <citation type="submission" date="2018-02" db="EMBL/GenBank/DDBJ databases">
        <title>Comparative genomics of Pseudomonas syringae.</title>
        <authorList>
            <person name="Hulin M.T."/>
        </authorList>
    </citation>
    <scope>NUCLEOTIDE SEQUENCE [LARGE SCALE GENOMIC DNA]</scope>
    <source>
        <strain evidence="1 2">R2leaf</strain>
    </source>
</reference>
<organism evidence="1 2">
    <name type="scientific">Pseudomonas avellanae</name>
    <dbReference type="NCBI Taxonomy" id="46257"/>
    <lineage>
        <taxon>Bacteria</taxon>
        <taxon>Pseudomonadati</taxon>
        <taxon>Pseudomonadota</taxon>
        <taxon>Gammaproteobacteria</taxon>
        <taxon>Pseudomonadales</taxon>
        <taxon>Pseudomonadaceae</taxon>
        <taxon>Pseudomonas</taxon>
    </lineage>
</organism>